<dbReference type="RefSeq" id="WP_386253122.1">
    <property type="nucleotide sequence ID" value="NZ_JBHTRV010000015.1"/>
</dbReference>
<accession>A0ABW6IZK4</accession>
<organism evidence="2 3">
    <name type="scientific">Streptomyces wedmorensis</name>
    <dbReference type="NCBI Taxonomy" id="43759"/>
    <lineage>
        <taxon>Bacteria</taxon>
        <taxon>Bacillati</taxon>
        <taxon>Actinomycetota</taxon>
        <taxon>Actinomycetes</taxon>
        <taxon>Kitasatosporales</taxon>
        <taxon>Streptomycetaceae</taxon>
        <taxon>Streptomyces</taxon>
    </lineage>
</organism>
<gene>
    <name evidence="2" type="ORF">ACFQ63_21115</name>
</gene>
<feature type="compositionally biased region" description="Low complexity" evidence="1">
    <location>
        <begin position="83"/>
        <end position="133"/>
    </location>
</feature>
<feature type="compositionally biased region" description="Basic residues" evidence="1">
    <location>
        <begin position="10"/>
        <end position="25"/>
    </location>
</feature>
<reference evidence="2 3" key="1">
    <citation type="submission" date="2024-09" db="EMBL/GenBank/DDBJ databases">
        <title>The Natural Products Discovery Center: Release of the First 8490 Sequenced Strains for Exploring Actinobacteria Biosynthetic Diversity.</title>
        <authorList>
            <person name="Kalkreuter E."/>
            <person name="Kautsar S.A."/>
            <person name="Yang D."/>
            <person name="Bader C.D."/>
            <person name="Teijaro C.N."/>
            <person name="Fluegel L."/>
            <person name="Davis C.M."/>
            <person name="Simpson J.R."/>
            <person name="Lauterbach L."/>
            <person name="Steele A.D."/>
            <person name="Gui C."/>
            <person name="Meng S."/>
            <person name="Li G."/>
            <person name="Viehrig K."/>
            <person name="Ye F."/>
            <person name="Su P."/>
            <person name="Kiefer A.F."/>
            <person name="Nichols A."/>
            <person name="Cepeda A.J."/>
            <person name="Yan W."/>
            <person name="Fan B."/>
            <person name="Jiang Y."/>
            <person name="Adhikari A."/>
            <person name="Zheng C.-J."/>
            <person name="Schuster L."/>
            <person name="Cowan T.M."/>
            <person name="Smanski M.J."/>
            <person name="Chevrette M.G."/>
            <person name="De Carvalho L.P.S."/>
            <person name="Shen B."/>
        </authorList>
    </citation>
    <scope>NUCLEOTIDE SEQUENCE [LARGE SCALE GENOMIC DNA]</scope>
    <source>
        <strain evidence="2 3">NPDC056472</strain>
    </source>
</reference>
<sequence>MSQQDPGAARSRRGRRRHAPARRGPRPAWLIAAGAAGLLGTAAVLLTGASRPGGDSPAQGEPGGPPALIQADPSDGSGPDGEASTSAPPAAPGAAPSASATTPSPGPTTTPSGTASAAPDATPTDPAAGDPTAHPGRGRGLTKRPR</sequence>
<evidence type="ECO:0000313" key="2">
    <source>
        <dbReference type="EMBL" id="MFE5982200.1"/>
    </source>
</evidence>
<evidence type="ECO:0000313" key="3">
    <source>
        <dbReference type="Proteomes" id="UP001600424"/>
    </source>
</evidence>
<name>A0ABW6IZK4_STRWE</name>
<dbReference type="Proteomes" id="UP001600424">
    <property type="component" value="Unassembled WGS sequence"/>
</dbReference>
<dbReference type="EMBL" id="JBHTRV010000015">
    <property type="protein sequence ID" value="MFE5982200.1"/>
    <property type="molecule type" value="Genomic_DNA"/>
</dbReference>
<comment type="caution">
    <text evidence="2">The sequence shown here is derived from an EMBL/GenBank/DDBJ whole genome shotgun (WGS) entry which is preliminary data.</text>
</comment>
<feature type="compositionally biased region" description="Basic residues" evidence="1">
    <location>
        <begin position="136"/>
        <end position="146"/>
    </location>
</feature>
<feature type="region of interest" description="Disordered" evidence="1">
    <location>
        <begin position="47"/>
        <end position="146"/>
    </location>
</feature>
<proteinExistence type="predicted"/>
<evidence type="ECO:0000256" key="1">
    <source>
        <dbReference type="SAM" id="MobiDB-lite"/>
    </source>
</evidence>
<keyword evidence="3" id="KW-1185">Reference proteome</keyword>
<feature type="region of interest" description="Disordered" evidence="1">
    <location>
        <begin position="1"/>
        <end position="28"/>
    </location>
</feature>
<protein>
    <submittedName>
        <fullName evidence="2">Uncharacterized protein</fullName>
    </submittedName>
</protein>